<accession>A0A1Y3PE90</accession>
<sequence>MDKFKCPYCGGRFLARTTIIPDEDEIERELRRELIQYLHGQQPHKGYIERVDGEKDAYRFELQLYDSPEGDTWVSGIVRWHPRGELQIEELKSWQM</sequence>
<comment type="caution">
    <text evidence="1">The sequence shown here is derived from an EMBL/GenBank/DDBJ whole genome shotgun (WGS) entry which is preliminary data.</text>
</comment>
<proteinExistence type="predicted"/>
<evidence type="ECO:0000313" key="2">
    <source>
        <dbReference type="Proteomes" id="UP000196475"/>
    </source>
</evidence>
<dbReference type="AlphaFoldDB" id="A0A1Y3PE90"/>
<name>A0A1Y3PE90_9BACI</name>
<organism evidence="1 2">
    <name type="scientific">Bacillus thermozeamaize</name>
    <dbReference type="NCBI Taxonomy" id="230954"/>
    <lineage>
        <taxon>Bacteria</taxon>
        <taxon>Bacillati</taxon>
        <taxon>Bacillota</taxon>
        <taxon>Bacilli</taxon>
        <taxon>Bacillales</taxon>
        <taxon>Bacillaceae</taxon>
        <taxon>Bacillus</taxon>
    </lineage>
</organism>
<protein>
    <submittedName>
        <fullName evidence="1">Uncharacterized protein</fullName>
    </submittedName>
</protein>
<gene>
    <name evidence="1" type="ORF">BAA01_09320</name>
</gene>
<evidence type="ECO:0000313" key="1">
    <source>
        <dbReference type="EMBL" id="OUM85661.1"/>
    </source>
</evidence>
<dbReference type="Proteomes" id="UP000196475">
    <property type="component" value="Unassembled WGS sequence"/>
</dbReference>
<reference evidence="2" key="1">
    <citation type="submission" date="2016-06" db="EMBL/GenBank/DDBJ databases">
        <authorList>
            <person name="Nascimento L."/>
            <person name="Pereira R.V."/>
            <person name="Martins L.F."/>
            <person name="Quaggio R.B."/>
            <person name="Silva A.M."/>
            <person name="Setubal J.C."/>
        </authorList>
    </citation>
    <scope>NUCLEOTIDE SEQUENCE [LARGE SCALE GENOMIC DNA]</scope>
</reference>
<dbReference type="EMBL" id="LZRT01000098">
    <property type="protein sequence ID" value="OUM85661.1"/>
    <property type="molecule type" value="Genomic_DNA"/>
</dbReference>